<feature type="repeat" description="ANK" evidence="3">
    <location>
        <begin position="424"/>
        <end position="456"/>
    </location>
</feature>
<feature type="repeat" description="ANK" evidence="3">
    <location>
        <begin position="57"/>
        <end position="89"/>
    </location>
</feature>
<dbReference type="EMBL" id="CAJPWZ010003296">
    <property type="protein sequence ID" value="CAG2256156.1"/>
    <property type="molecule type" value="Genomic_DNA"/>
</dbReference>
<feature type="repeat" description="ANK" evidence="3">
    <location>
        <begin position="90"/>
        <end position="122"/>
    </location>
</feature>
<protein>
    <submittedName>
        <fullName evidence="4">Uncharacterized protein</fullName>
    </submittedName>
</protein>
<dbReference type="PROSITE" id="PS50088">
    <property type="entry name" value="ANK_REPEAT"/>
    <property type="match status" value="9"/>
</dbReference>
<feature type="repeat" description="ANK" evidence="3">
    <location>
        <begin position="26"/>
        <end position="58"/>
    </location>
</feature>
<evidence type="ECO:0000256" key="2">
    <source>
        <dbReference type="ARBA" id="ARBA00023043"/>
    </source>
</evidence>
<dbReference type="SUPFAM" id="SSF48403">
    <property type="entry name" value="Ankyrin repeat"/>
    <property type="match status" value="2"/>
</dbReference>
<dbReference type="PROSITE" id="PS50297">
    <property type="entry name" value="ANK_REP_REGION"/>
    <property type="match status" value="9"/>
</dbReference>
<dbReference type="OrthoDB" id="194358at2759"/>
<dbReference type="SMART" id="SM00248">
    <property type="entry name" value="ANK"/>
    <property type="match status" value="14"/>
</dbReference>
<dbReference type="Gene3D" id="1.25.40.20">
    <property type="entry name" value="Ankyrin repeat-containing domain"/>
    <property type="match status" value="5"/>
</dbReference>
<evidence type="ECO:0000313" key="5">
    <source>
        <dbReference type="Proteomes" id="UP000683360"/>
    </source>
</evidence>
<proteinExistence type="predicted"/>
<feature type="repeat" description="ANK" evidence="3">
    <location>
        <begin position="200"/>
        <end position="232"/>
    </location>
</feature>
<accession>A0A8S3VE39</accession>
<feature type="repeat" description="ANK" evidence="3">
    <location>
        <begin position="161"/>
        <end position="193"/>
    </location>
</feature>
<evidence type="ECO:0000256" key="3">
    <source>
        <dbReference type="PROSITE-ProRule" id="PRU00023"/>
    </source>
</evidence>
<comment type="caution">
    <text evidence="4">The sequence shown here is derived from an EMBL/GenBank/DDBJ whole genome shotgun (WGS) entry which is preliminary data.</text>
</comment>
<dbReference type="InterPro" id="IPR002110">
    <property type="entry name" value="Ankyrin_rpt"/>
</dbReference>
<dbReference type="Proteomes" id="UP000683360">
    <property type="component" value="Unassembled WGS sequence"/>
</dbReference>
<feature type="repeat" description="ANK" evidence="3">
    <location>
        <begin position="355"/>
        <end position="390"/>
    </location>
</feature>
<feature type="repeat" description="ANK" evidence="3">
    <location>
        <begin position="289"/>
        <end position="321"/>
    </location>
</feature>
<dbReference type="Pfam" id="PF00023">
    <property type="entry name" value="Ank"/>
    <property type="match status" value="2"/>
</dbReference>
<evidence type="ECO:0000256" key="1">
    <source>
        <dbReference type="ARBA" id="ARBA00022737"/>
    </source>
</evidence>
<name>A0A8S3VE39_MYTED</name>
<keyword evidence="5" id="KW-1185">Reference proteome</keyword>
<evidence type="ECO:0000313" key="4">
    <source>
        <dbReference type="EMBL" id="CAG2256156.1"/>
    </source>
</evidence>
<reference evidence="4" key="1">
    <citation type="submission" date="2021-03" db="EMBL/GenBank/DDBJ databases">
        <authorList>
            <person name="Bekaert M."/>
        </authorList>
    </citation>
    <scope>NUCLEOTIDE SEQUENCE</scope>
</reference>
<sequence length="572" mass="63862">MACENGYRTIVNILLQNKTTISLYENEMSPLYIASGNGHLNVVKLLLNSDIDISHFEKWSSLCVAAHEGHIDILKILIEHGADASLCDMNGYSPMYAACQGGSINIVEFLFQQNVNLFFTDKRGWSLLHAACYNIFPKDDHLSVINLLLDQKLETSLTCNNGFAPLYFASVGDSIDIVKLLLNRGADVNHHTERSLCDYEGNSPLDLACQREHTYVVKLLLDSITDISQLDDDGKTALHSVCKGYGSRRKDEETGEDIPYFHQRDMAGHKSMRSYCLISRQIYISVISMGETPLHLACEYGPVDIVTMLLKEGADISLCDNKGQSTVFKACGGGNDDILNILIEKTANLLICDNDGNSPLHATCKNRADEFERVFKVLVNQNVDVNIRNNSQQTPLHIATEGGHLPLVNMLVERNVHVNVCDNNGQSPLYLACEMRHIDIVKMLLSHNADIHLVDNNKRSPLHAVCNGLSVPPTETEIQSVRYLVYLLIEYKGDLSLPDNEGKIPLHFACKAGCLAIVESLAVKKAHFTVCDLNGQTPLDEAKKADHCDIVRFLENFEDDKSKNFNLFYFLW</sequence>
<dbReference type="PANTHER" id="PTHR24198:SF165">
    <property type="entry name" value="ANKYRIN REPEAT-CONTAINING PROTEIN-RELATED"/>
    <property type="match status" value="1"/>
</dbReference>
<keyword evidence="2 3" id="KW-0040">ANK repeat</keyword>
<dbReference type="PRINTS" id="PR01415">
    <property type="entry name" value="ANKYRIN"/>
</dbReference>
<feature type="repeat" description="ANK" evidence="3">
    <location>
        <begin position="391"/>
        <end position="423"/>
    </location>
</feature>
<gene>
    <name evidence="4" type="ORF">MEDL_67473</name>
</gene>
<dbReference type="Pfam" id="PF12796">
    <property type="entry name" value="Ank_2"/>
    <property type="match status" value="4"/>
</dbReference>
<organism evidence="4 5">
    <name type="scientific">Mytilus edulis</name>
    <name type="common">Blue mussel</name>
    <dbReference type="NCBI Taxonomy" id="6550"/>
    <lineage>
        <taxon>Eukaryota</taxon>
        <taxon>Metazoa</taxon>
        <taxon>Spiralia</taxon>
        <taxon>Lophotrochozoa</taxon>
        <taxon>Mollusca</taxon>
        <taxon>Bivalvia</taxon>
        <taxon>Autobranchia</taxon>
        <taxon>Pteriomorphia</taxon>
        <taxon>Mytilida</taxon>
        <taxon>Mytiloidea</taxon>
        <taxon>Mytilidae</taxon>
        <taxon>Mytilinae</taxon>
        <taxon>Mytilus</taxon>
    </lineage>
</organism>
<dbReference type="AlphaFoldDB" id="A0A8S3VE39"/>
<dbReference type="PANTHER" id="PTHR24198">
    <property type="entry name" value="ANKYRIN REPEAT AND PROTEIN KINASE DOMAIN-CONTAINING PROTEIN"/>
    <property type="match status" value="1"/>
</dbReference>
<keyword evidence="1" id="KW-0677">Repeat</keyword>
<dbReference type="InterPro" id="IPR036770">
    <property type="entry name" value="Ankyrin_rpt-contain_sf"/>
</dbReference>